<dbReference type="PANTHER" id="PTHR35788">
    <property type="entry name" value="EXPORTED PROTEIN-RELATED"/>
    <property type="match status" value="1"/>
</dbReference>
<organism evidence="4">
    <name type="scientific">uncultured Thermomicrobiales bacterium</name>
    <dbReference type="NCBI Taxonomy" id="1645740"/>
    <lineage>
        <taxon>Bacteria</taxon>
        <taxon>Pseudomonadati</taxon>
        <taxon>Thermomicrobiota</taxon>
        <taxon>Thermomicrobia</taxon>
        <taxon>Thermomicrobiales</taxon>
        <taxon>environmental samples</taxon>
    </lineage>
</organism>
<dbReference type="Pfam" id="PF04294">
    <property type="entry name" value="VanW"/>
    <property type="match status" value="1"/>
</dbReference>
<dbReference type="InterPro" id="IPR007391">
    <property type="entry name" value="Vancomycin_resist_VanW"/>
</dbReference>
<dbReference type="AlphaFoldDB" id="A0A6J4UQ75"/>
<dbReference type="EMBL" id="CADCWJ010000297">
    <property type="protein sequence ID" value="CAA9557588.1"/>
    <property type="molecule type" value="Genomic_DNA"/>
</dbReference>
<keyword evidence="2" id="KW-0812">Transmembrane</keyword>
<proteinExistence type="predicted"/>
<evidence type="ECO:0000256" key="1">
    <source>
        <dbReference type="SAM" id="MobiDB-lite"/>
    </source>
</evidence>
<evidence type="ECO:0000259" key="3">
    <source>
        <dbReference type="Pfam" id="PF12229"/>
    </source>
</evidence>
<protein>
    <submittedName>
        <fullName evidence="4">Vancomycin B-type resistance protein VanW</fullName>
    </submittedName>
</protein>
<feature type="domain" description="YoaR-like putative peptidoglycan binding" evidence="3">
    <location>
        <begin position="153"/>
        <end position="263"/>
    </location>
</feature>
<dbReference type="Pfam" id="PF12229">
    <property type="entry name" value="PG_binding_4"/>
    <property type="match status" value="1"/>
</dbReference>
<dbReference type="InterPro" id="IPR052913">
    <property type="entry name" value="Glycopeptide_resist_protein"/>
</dbReference>
<keyword evidence="2" id="KW-1133">Transmembrane helix</keyword>
<name>A0A6J4UQ75_9BACT</name>
<gene>
    <name evidence="4" type="ORF">AVDCRST_MAG87-1319</name>
</gene>
<feature type="transmembrane region" description="Helical" evidence="2">
    <location>
        <begin position="83"/>
        <end position="105"/>
    </location>
</feature>
<sequence>MTQRSLTPPSGRIAPEPGDRPFDQLRALYDGVANRVGRTLLPDDVHSGDADERPRLTDTSRRIVTYAPSPVLNRHLTRLLPRAITGLALLLLVLTIGLFAFRAFYSERIYPAVTVGDVPVGGLTTSEAQDRLAERAAGLEQGTVAFSYAGQTWTPTLAEMGVTIELERSLAEARALGRSDDARSRLAFTVDSLQEDQFVALRSVVDEQVLNTWFDKVDREIGTPAVDAKVQLTGTQATIVPESTGIVVDRTATKSAILSALTSLAPASLELPTVIDRPVIYAADLEQVRSDVQDTVSSPVRVTFESTSWFVEAETLVQFLTVETVLEDDAPIARMSFNQEALAVALRDRFTPEVDRGPVNAQVAWSNDQGLIAIEPSLTGINLKAPEFAAAVSDSFLNGHGNVDIPVIETRPEVDSDNLAALKINTRLGRGDSNYAGGSAERDINVGVGVGLLNGTLVRPGEEFSFNGAIGEITADKGYVESSVVVAERSGKDIGGGICQVSTTVFRAALLSGMPITDWNPHTYRIKGYEAEGWGPGFDASILQYGSTPEEWGDLKFENATSGWLLVEAWTEYPHVIVNIYGENLGRTVEIVDQWQSDPITDNEDLEIVNEGLPPGTIQQTEYPLDGLEAGFTRVVKDANGVEIYNRPFVTKFKGRGNVYQVSPDMKGQAVQPSDDAEE</sequence>
<keyword evidence="2" id="KW-0472">Membrane</keyword>
<dbReference type="PANTHER" id="PTHR35788:SF1">
    <property type="entry name" value="EXPORTED PROTEIN"/>
    <property type="match status" value="1"/>
</dbReference>
<evidence type="ECO:0000256" key="2">
    <source>
        <dbReference type="SAM" id="Phobius"/>
    </source>
</evidence>
<evidence type="ECO:0000313" key="4">
    <source>
        <dbReference type="EMBL" id="CAA9557588.1"/>
    </source>
</evidence>
<reference evidence="4" key="1">
    <citation type="submission" date="2020-02" db="EMBL/GenBank/DDBJ databases">
        <authorList>
            <person name="Meier V. D."/>
        </authorList>
    </citation>
    <scope>NUCLEOTIDE SEQUENCE</scope>
    <source>
        <strain evidence="4">AVDCRST_MAG87</strain>
    </source>
</reference>
<dbReference type="InterPro" id="IPR022029">
    <property type="entry name" value="YoaR-like_PG-bd"/>
</dbReference>
<feature type="region of interest" description="Disordered" evidence="1">
    <location>
        <begin position="1"/>
        <end position="20"/>
    </location>
</feature>
<accession>A0A6J4UQ75</accession>